<dbReference type="AlphaFoldDB" id="A0A2N1PIV6"/>
<keyword evidence="2" id="KW-0732">Signal</keyword>
<feature type="transmembrane region" description="Helical" evidence="1">
    <location>
        <begin position="238"/>
        <end position="262"/>
    </location>
</feature>
<evidence type="ECO:0000256" key="2">
    <source>
        <dbReference type="SAM" id="SignalP"/>
    </source>
</evidence>
<reference evidence="3 4" key="1">
    <citation type="journal article" date="2017" name="ISME J.">
        <title>Potential for microbial H2 and metal transformations associated with novel bacteria and archaea in deep terrestrial subsurface sediments.</title>
        <authorList>
            <person name="Hernsdorf A.W."/>
            <person name="Amano Y."/>
            <person name="Miyakawa K."/>
            <person name="Ise K."/>
            <person name="Suzuki Y."/>
            <person name="Anantharaman K."/>
            <person name="Probst A."/>
            <person name="Burstein D."/>
            <person name="Thomas B.C."/>
            <person name="Banfield J.F."/>
        </authorList>
    </citation>
    <scope>NUCLEOTIDE SEQUENCE [LARGE SCALE GENOMIC DNA]</scope>
    <source>
        <strain evidence="3">HGW-Wallbacteria-1</strain>
    </source>
</reference>
<organism evidence="3 4">
    <name type="scientific">Candidatus Wallbacteria bacterium HGW-Wallbacteria-1</name>
    <dbReference type="NCBI Taxonomy" id="2013854"/>
    <lineage>
        <taxon>Bacteria</taxon>
        <taxon>Candidatus Walliibacteriota</taxon>
    </lineage>
</organism>
<protein>
    <submittedName>
        <fullName evidence="3">Uncharacterized protein</fullName>
    </submittedName>
</protein>
<feature type="transmembrane region" description="Helical" evidence="1">
    <location>
        <begin position="212"/>
        <end position="231"/>
    </location>
</feature>
<evidence type="ECO:0000256" key="1">
    <source>
        <dbReference type="SAM" id="Phobius"/>
    </source>
</evidence>
<dbReference type="EMBL" id="PGXC01000056">
    <property type="protein sequence ID" value="PKK88246.1"/>
    <property type="molecule type" value="Genomic_DNA"/>
</dbReference>
<accession>A0A2N1PIV6</accession>
<proteinExistence type="predicted"/>
<comment type="caution">
    <text evidence="3">The sequence shown here is derived from an EMBL/GenBank/DDBJ whole genome shotgun (WGS) entry which is preliminary data.</text>
</comment>
<feature type="signal peptide" evidence="2">
    <location>
        <begin position="1"/>
        <end position="22"/>
    </location>
</feature>
<sequence>MFRQGRKVALLVAMTFFFQIMAVPFVSPAQAADSRNSDRVEEARTLSFIKGKIASVTDIFQTLGKASFAKYLKSAFTKNISVIEERILKQVQSEGFEKFIADLDSMGPLGRSFADRFRNLPSEEARLETIRKSLHQNLKAMVGRVSAMDEKDMLTELQQTMAKVNQIDSADESMAILDVRSEPVIKFKSMDQMGLDGDYSEIFEKFFKGLKVVGIAGVVLLIASGGLLLSGHAAIGTVVIVVGAALAVFPVVIVVKIVRAFLNSF</sequence>
<name>A0A2N1PIV6_9BACT</name>
<keyword evidence="1" id="KW-0812">Transmembrane</keyword>
<gene>
    <name evidence="3" type="ORF">CVV64_19600</name>
</gene>
<evidence type="ECO:0000313" key="3">
    <source>
        <dbReference type="EMBL" id="PKK88246.1"/>
    </source>
</evidence>
<keyword evidence="1" id="KW-1133">Transmembrane helix</keyword>
<dbReference type="Proteomes" id="UP000233256">
    <property type="component" value="Unassembled WGS sequence"/>
</dbReference>
<evidence type="ECO:0000313" key="4">
    <source>
        <dbReference type="Proteomes" id="UP000233256"/>
    </source>
</evidence>
<keyword evidence="1" id="KW-0472">Membrane</keyword>
<feature type="chain" id="PRO_5014942883" evidence="2">
    <location>
        <begin position="23"/>
        <end position="265"/>
    </location>
</feature>